<dbReference type="EMBL" id="MN740233">
    <property type="protein sequence ID" value="QHT95039.1"/>
    <property type="molecule type" value="Genomic_DNA"/>
</dbReference>
<keyword evidence="1" id="KW-0472">Membrane</keyword>
<keyword evidence="1" id="KW-0812">Transmembrane</keyword>
<feature type="transmembrane region" description="Helical" evidence="1">
    <location>
        <begin position="6"/>
        <end position="28"/>
    </location>
</feature>
<accession>A0A6C0IQG5</accession>
<keyword evidence="1" id="KW-1133">Transmembrane helix</keyword>
<protein>
    <submittedName>
        <fullName evidence="2">Uncharacterized protein</fullName>
    </submittedName>
</protein>
<evidence type="ECO:0000313" key="2">
    <source>
        <dbReference type="EMBL" id="QHT95039.1"/>
    </source>
</evidence>
<sequence length="79" mass="9221">MYIRRLIYSDFGSIVMSIILGLGLATLFRKVCNDRNCMKFQGPSIDKIKGKIFKYENKCYTYNPNITKCDDKRKIIPFA</sequence>
<proteinExistence type="predicted"/>
<organism evidence="2">
    <name type="scientific">viral metagenome</name>
    <dbReference type="NCBI Taxonomy" id="1070528"/>
    <lineage>
        <taxon>unclassified sequences</taxon>
        <taxon>metagenomes</taxon>
        <taxon>organismal metagenomes</taxon>
    </lineage>
</organism>
<name>A0A6C0IQG5_9ZZZZ</name>
<reference evidence="2" key="1">
    <citation type="journal article" date="2020" name="Nature">
        <title>Giant virus diversity and host interactions through global metagenomics.</title>
        <authorList>
            <person name="Schulz F."/>
            <person name="Roux S."/>
            <person name="Paez-Espino D."/>
            <person name="Jungbluth S."/>
            <person name="Walsh D.A."/>
            <person name="Denef V.J."/>
            <person name="McMahon K.D."/>
            <person name="Konstantinidis K.T."/>
            <person name="Eloe-Fadrosh E.A."/>
            <person name="Kyrpides N.C."/>
            <person name="Woyke T."/>
        </authorList>
    </citation>
    <scope>NUCLEOTIDE SEQUENCE</scope>
    <source>
        <strain evidence="2">GVMAG-M-3300024261-37</strain>
    </source>
</reference>
<evidence type="ECO:0000256" key="1">
    <source>
        <dbReference type="SAM" id="Phobius"/>
    </source>
</evidence>
<dbReference type="AlphaFoldDB" id="A0A6C0IQG5"/>